<dbReference type="Proteomes" id="UP000474042">
    <property type="component" value="Unassembled WGS sequence"/>
</dbReference>
<organism evidence="2 3">
    <name type="scientific">Clostridium butyricum</name>
    <dbReference type="NCBI Taxonomy" id="1492"/>
    <lineage>
        <taxon>Bacteria</taxon>
        <taxon>Bacillati</taxon>
        <taxon>Bacillota</taxon>
        <taxon>Clostridia</taxon>
        <taxon>Eubacteriales</taxon>
        <taxon>Clostridiaceae</taxon>
        <taxon>Clostridium</taxon>
    </lineage>
</organism>
<protein>
    <submittedName>
        <fullName evidence="2">AAA family ATPase</fullName>
    </submittedName>
</protein>
<dbReference type="EMBL" id="WOFV02000121">
    <property type="protein sequence ID" value="NAS19892.1"/>
    <property type="molecule type" value="Genomic_DNA"/>
</dbReference>
<dbReference type="Gene3D" id="3.40.50.300">
    <property type="entry name" value="P-loop containing nucleotide triphosphate hydrolases"/>
    <property type="match status" value="1"/>
</dbReference>
<comment type="caution">
    <text evidence="2">The sequence shown here is derived from an EMBL/GenBank/DDBJ whole genome shotgun (WGS) entry which is preliminary data.</text>
</comment>
<accession>A0A6L9ETH8</accession>
<dbReference type="AlphaFoldDB" id="A0A6L9ETH8"/>
<dbReference type="PANTHER" id="PTHR43581">
    <property type="entry name" value="ATP/GTP PHOSPHATASE"/>
    <property type="match status" value="1"/>
</dbReference>
<dbReference type="GO" id="GO:0005524">
    <property type="term" value="F:ATP binding"/>
    <property type="evidence" value="ECO:0007669"/>
    <property type="project" value="InterPro"/>
</dbReference>
<proteinExistence type="predicted"/>
<dbReference type="InterPro" id="IPR027417">
    <property type="entry name" value="P-loop_NTPase"/>
</dbReference>
<dbReference type="PANTHER" id="PTHR43581:SF2">
    <property type="entry name" value="EXCINUCLEASE ATPASE SUBUNIT"/>
    <property type="match status" value="1"/>
</dbReference>
<evidence type="ECO:0000313" key="3">
    <source>
        <dbReference type="Proteomes" id="UP000474042"/>
    </source>
</evidence>
<dbReference type="Pfam" id="PF13304">
    <property type="entry name" value="AAA_21"/>
    <property type="match status" value="1"/>
</dbReference>
<evidence type="ECO:0000313" key="2">
    <source>
        <dbReference type="EMBL" id="NAS19892.1"/>
    </source>
</evidence>
<sequence>MEVHLHPKWQQNILRILKNIFPKVQFVITTHSPLVVSTTEENEAIELTKENNKIVYSKVGNPQEWYMSDILRNVFGISEKVKKKDDKDKKSIEDKLKEYSNLVKEYSINPDLDKRNKIEALYIELIPSFPEGSPRRRVLDRLKELV</sequence>
<reference evidence="2 3" key="1">
    <citation type="submission" date="2020-01" db="EMBL/GenBank/DDBJ databases">
        <title>Genome sequence of a 1,3-propanediol producer, Clostridium butyricum S3.</title>
        <authorList>
            <person name="Zhou J."/>
        </authorList>
    </citation>
    <scope>NUCLEOTIDE SEQUENCE [LARGE SCALE GENOMIC DNA]</scope>
    <source>
        <strain evidence="2 3">S3</strain>
    </source>
</reference>
<evidence type="ECO:0000259" key="1">
    <source>
        <dbReference type="Pfam" id="PF13304"/>
    </source>
</evidence>
<feature type="domain" description="ATPase AAA-type core" evidence="1">
    <location>
        <begin position="2"/>
        <end position="37"/>
    </location>
</feature>
<dbReference type="InterPro" id="IPR051396">
    <property type="entry name" value="Bact_Antivir_Def_Nuclease"/>
</dbReference>
<dbReference type="SUPFAM" id="SSF52540">
    <property type="entry name" value="P-loop containing nucleoside triphosphate hydrolases"/>
    <property type="match status" value="1"/>
</dbReference>
<dbReference type="GO" id="GO:0016887">
    <property type="term" value="F:ATP hydrolysis activity"/>
    <property type="evidence" value="ECO:0007669"/>
    <property type="project" value="InterPro"/>
</dbReference>
<dbReference type="InterPro" id="IPR003959">
    <property type="entry name" value="ATPase_AAA_core"/>
</dbReference>
<gene>
    <name evidence="2" type="ORF">GND98_019210</name>
</gene>
<name>A0A6L9ETH8_CLOBU</name>